<dbReference type="PANTHER" id="PTHR33562">
    <property type="entry name" value="ATILLA, ISOFORM B-RELATED-RELATED"/>
    <property type="match status" value="1"/>
</dbReference>
<dbReference type="InterPro" id="IPR031424">
    <property type="entry name" value="QVR-like"/>
</dbReference>
<name>A0AAD7ZC59_DIPPU</name>
<sequence>MNIYLLLFLVIAFFFQSGDLLECYKCPLSMKELLYCSDPFENKNYQKHCDSSDDVCLKIIAQGSGNHVEERGCAMRSSVEEICSSVKKNFEDVECLVCDTDLCNVSSRREGAALLIILPISLLLWKLLSAH</sequence>
<keyword evidence="2" id="KW-0336">GPI-anchor</keyword>
<reference evidence="10" key="2">
    <citation type="submission" date="2023-05" db="EMBL/GenBank/DDBJ databases">
        <authorList>
            <person name="Fouks B."/>
        </authorList>
    </citation>
    <scope>NUCLEOTIDE SEQUENCE</scope>
    <source>
        <strain evidence="10">Stay&amp;Tobe</strain>
        <tissue evidence="10">Testes</tissue>
    </source>
</reference>
<evidence type="ECO:0000256" key="9">
    <source>
        <dbReference type="SAM" id="SignalP"/>
    </source>
</evidence>
<evidence type="ECO:0000256" key="1">
    <source>
        <dbReference type="ARBA" id="ARBA00004589"/>
    </source>
</evidence>
<keyword evidence="3" id="KW-0812">Transmembrane</keyword>
<reference evidence="10" key="1">
    <citation type="journal article" date="2023" name="IScience">
        <title>Live-bearing cockroach genome reveals convergent evolutionary mechanisms linked to viviparity in insects and beyond.</title>
        <authorList>
            <person name="Fouks B."/>
            <person name="Harrison M.C."/>
            <person name="Mikhailova A.A."/>
            <person name="Marchal E."/>
            <person name="English S."/>
            <person name="Carruthers M."/>
            <person name="Jennings E.C."/>
            <person name="Chiamaka E.L."/>
            <person name="Frigard R.A."/>
            <person name="Pippel M."/>
            <person name="Attardo G.M."/>
            <person name="Benoit J.B."/>
            <person name="Bornberg-Bauer E."/>
            <person name="Tobe S.S."/>
        </authorList>
    </citation>
    <scope>NUCLEOTIDE SEQUENCE</scope>
    <source>
        <strain evidence="10">Stay&amp;Tobe</strain>
    </source>
</reference>
<dbReference type="GO" id="GO:0032222">
    <property type="term" value="P:regulation of synaptic transmission, cholinergic"/>
    <property type="evidence" value="ECO:0007669"/>
    <property type="project" value="InterPro"/>
</dbReference>
<dbReference type="AlphaFoldDB" id="A0AAD7ZC59"/>
<keyword evidence="5" id="KW-1133">Transmembrane helix</keyword>
<dbReference type="GO" id="GO:0098552">
    <property type="term" value="C:side of membrane"/>
    <property type="evidence" value="ECO:0007669"/>
    <property type="project" value="UniProtKB-KW"/>
</dbReference>
<evidence type="ECO:0000313" key="11">
    <source>
        <dbReference type="Proteomes" id="UP001233999"/>
    </source>
</evidence>
<feature type="signal peptide" evidence="9">
    <location>
        <begin position="1"/>
        <end position="20"/>
    </location>
</feature>
<evidence type="ECO:0000256" key="6">
    <source>
        <dbReference type="ARBA" id="ARBA00023136"/>
    </source>
</evidence>
<feature type="chain" id="PRO_5042177647" description="Protein sleepless" evidence="9">
    <location>
        <begin position="21"/>
        <end position="131"/>
    </location>
</feature>
<protein>
    <recommendedName>
        <fullName evidence="12">Protein sleepless</fullName>
    </recommendedName>
</protein>
<evidence type="ECO:0000256" key="3">
    <source>
        <dbReference type="ARBA" id="ARBA00022692"/>
    </source>
</evidence>
<accession>A0AAD7ZC59</accession>
<evidence type="ECO:0000256" key="2">
    <source>
        <dbReference type="ARBA" id="ARBA00022622"/>
    </source>
</evidence>
<evidence type="ECO:0000313" key="10">
    <source>
        <dbReference type="EMBL" id="KAJ9577680.1"/>
    </source>
</evidence>
<dbReference type="GO" id="GO:0030431">
    <property type="term" value="P:sleep"/>
    <property type="evidence" value="ECO:0007669"/>
    <property type="project" value="InterPro"/>
</dbReference>
<keyword evidence="7" id="KW-0325">Glycoprotein</keyword>
<evidence type="ECO:0000256" key="4">
    <source>
        <dbReference type="ARBA" id="ARBA00022729"/>
    </source>
</evidence>
<keyword evidence="8" id="KW-0449">Lipoprotein</keyword>
<dbReference type="Pfam" id="PF17064">
    <property type="entry name" value="QVR"/>
    <property type="match status" value="1"/>
</dbReference>
<keyword evidence="4 9" id="KW-0732">Signal</keyword>
<comment type="caution">
    <text evidence="10">The sequence shown here is derived from an EMBL/GenBank/DDBJ whole genome shotgun (WGS) entry which is preliminary data.</text>
</comment>
<evidence type="ECO:0000256" key="5">
    <source>
        <dbReference type="ARBA" id="ARBA00022989"/>
    </source>
</evidence>
<evidence type="ECO:0000256" key="7">
    <source>
        <dbReference type="ARBA" id="ARBA00023180"/>
    </source>
</evidence>
<keyword evidence="11" id="KW-1185">Reference proteome</keyword>
<dbReference type="EMBL" id="JASPKZ010009350">
    <property type="protein sequence ID" value="KAJ9577680.1"/>
    <property type="molecule type" value="Genomic_DNA"/>
</dbReference>
<keyword evidence="6" id="KW-0472">Membrane</keyword>
<dbReference type="SUPFAM" id="SSF57302">
    <property type="entry name" value="Snake toxin-like"/>
    <property type="match status" value="1"/>
</dbReference>
<dbReference type="InterPro" id="IPR050975">
    <property type="entry name" value="Sleep_regulator"/>
</dbReference>
<gene>
    <name evidence="10" type="ORF">L9F63_005760</name>
</gene>
<dbReference type="InterPro" id="IPR045860">
    <property type="entry name" value="Snake_toxin-like_sf"/>
</dbReference>
<dbReference type="Proteomes" id="UP001233999">
    <property type="component" value="Unassembled WGS sequence"/>
</dbReference>
<evidence type="ECO:0008006" key="12">
    <source>
        <dbReference type="Google" id="ProtNLM"/>
    </source>
</evidence>
<proteinExistence type="predicted"/>
<comment type="subcellular location">
    <subcellularLocation>
        <location evidence="1">Membrane</location>
        <topology evidence="1">Lipid-anchor</topology>
        <topology evidence="1">GPI-anchor</topology>
    </subcellularLocation>
</comment>
<evidence type="ECO:0000256" key="8">
    <source>
        <dbReference type="ARBA" id="ARBA00023288"/>
    </source>
</evidence>
<organism evidence="10 11">
    <name type="scientific">Diploptera punctata</name>
    <name type="common">Pacific beetle cockroach</name>
    <dbReference type="NCBI Taxonomy" id="6984"/>
    <lineage>
        <taxon>Eukaryota</taxon>
        <taxon>Metazoa</taxon>
        <taxon>Ecdysozoa</taxon>
        <taxon>Arthropoda</taxon>
        <taxon>Hexapoda</taxon>
        <taxon>Insecta</taxon>
        <taxon>Pterygota</taxon>
        <taxon>Neoptera</taxon>
        <taxon>Polyneoptera</taxon>
        <taxon>Dictyoptera</taxon>
        <taxon>Blattodea</taxon>
        <taxon>Blaberoidea</taxon>
        <taxon>Blaberidae</taxon>
        <taxon>Diplopterinae</taxon>
        <taxon>Diploptera</taxon>
    </lineage>
</organism>